<dbReference type="EMBL" id="JAKGTH010000008">
    <property type="protein sequence ID" value="MCF4101436.1"/>
    <property type="molecule type" value="Genomic_DNA"/>
</dbReference>
<feature type="domain" description="Ig-like" evidence="1">
    <location>
        <begin position="640"/>
        <end position="718"/>
    </location>
</feature>
<protein>
    <submittedName>
        <fullName evidence="2">DUF11 domain-containing protein</fullName>
    </submittedName>
</protein>
<dbReference type="NCBIfam" id="TIGR01451">
    <property type="entry name" value="B_ant_repeat"/>
    <property type="match status" value="1"/>
</dbReference>
<proteinExistence type="predicted"/>
<evidence type="ECO:0000259" key="1">
    <source>
        <dbReference type="Pfam" id="PF19081"/>
    </source>
</evidence>
<gene>
    <name evidence="2" type="ORF">L1I30_07150</name>
</gene>
<evidence type="ECO:0000313" key="3">
    <source>
        <dbReference type="Proteomes" id="UP001179363"/>
    </source>
</evidence>
<reference evidence="2" key="1">
    <citation type="submission" date="2022-01" db="EMBL/GenBank/DDBJ databases">
        <title>Gillisia lutea sp. nov., isolated from marine plastic residues from the Malvarosa beach (Valencia, Spain).</title>
        <authorList>
            <person name="Vidal-Verdu A."/>
            <person name="Molina-Menor E."/>
            <person name="Satari L."/>
            <person name="Pascual J."/>
            <person name="Pereto J."/>
            <person name="Porcar M."/>
        </authorList>
    </citation>
    <scope>NUCLEOTIDE SEQUENCE</scope>
    <source>
        <strain evidence="2">M10.2A</strain>
    </source>
</reference>
<keyword evidence="3" id="KW-1185">Reference proteome</keyword>
<dbReference type="InterPro" id="IPR044023">
    <property type="entry name" value="Ig_7"/>
</dbReference>
<organism evidence="2 3">
    <name type="scientific">Gillisia lutea</name>
    <dbReference type="NCBI Taxonomy" id="2909668"/>
    <lineage>
        <taxon>Bacteria</taxon>
        <taxon>Pseudomonadati</taxon>
        <taxon>Bacteroidota</taxon>
        <taxon>Flavobacteriia</taxon>
        <taxon>Flavobacteriales</taxon>
        <taxon>Flavobacteriaceae</taxon>
        <taxon>Gillisia</taxon>
    </lineage>
</organism>
<accession>A0ABS9EEY8</accession>
<dbReference type="InterPro" id="IPR047589">
    <property type="entry name" value="DUF11_rpt"/>
</dbReference>
<feature type="non-terminal residue" evidence="2">
    <location>
        <position position="998"/>
    </location>
</feature>
<comment type="caution">
    <text evidence="2">The sequence shown here is derived from an EMBL/GenBank/DDBJ whole genome shotgun (WGS) entry which is preliminary data.</text>
</comment>
<dbReference type="Pfam" id="PF19081">
    <property type="entry name" value="Ig_7"/>
    <property type="match status" value="1"/>
</dbReference>
<name>A0ABS9EEY8_9FLAO</name>
<evidence type="ECO:0000313" key="2">
    <source>
        <dbReference type="EMBL" id="MCF4101436.1"/>
    </source>
</evidence>
<dbReference type="Proteomes" id="UP001179363">
    <property type="component" value="Unassembled WGS sequence"/>
</dbReference>
<sequence>MKKNYFINAERKMLKAYAVILLIIFGNIVHAEAQVRTDFKQRTSYASPEKKIYNIHGDFAIIGNTNMTLSNYELNKNNSNNTMQKVDEDGISSTSNSSSAQLLFSNENNASEECSEIVYAGLYWTGRTSSNNSSKAKRSIKLKGPKNSTYQEFTAGNSDINFPGDDNMYVGYVEVTDLVKNNGAGQYWVADIEISEGNGGSTGYYGGWGMVVIYENAQMNLRDITLFDGYAYVKGQVTESYEIPVSGFNTAQSGPINMKLGLMAGEGDRGISGDYFEIQKLNGSWERLSHSNTTPNNFFNSSISTPGTRIPNLVNNTGLDINVLTIPNSDKSIIGNNQNFAKFRYGSTQDTYVIFNMVMSVDAYQPNIEGVSSVQSIQNNNTPTSTTEALPGDIITYKVQLKNKGNEPIKNTKLIIPVPYNVSYVPNSATKNIYFSPNPTPNSVTYDPSLGATGSIIWNVGTLPVSSNTNNVLGDLTLKFKITEDCTILKNSICGDGNNVTFKGTLSGIGEITQIPVNNKDLIQGYTDNVACKGQPITAPLKNLINARTFIENNCSNTPDKRVFNYCNRTNPIQITEVNSAFPSGTRFYNSYPVVDSTVEYTINNPFPKTTGTKNYYAIVPGANDCYIAFDIVVNNITSVPTATDVEYCLNEEAIALTATPSKTGYTLFYYTSDSNTPQISITPSTDVAGEFTYYVAEGESGSCISPNKVAIKVKVNPATVAATIANQNACNSYSLPALPEGNKYFTKAGGQGTELFENTIITESKTVYIYTPGKGSCGAAESNFDITIEFSPNAGTDGAFTVCEGTTITNEMLFDALTGADAGGTWSASVDGVYTYTLAATQYCEADSSKVTVTFTTAPNAGTDGAFTVCEGTTITNEMLFDALTGADAGGTWSASVDGVYTYTLAATPYCEADSSKVTVTFTTAPNAGTDGAFTVCEGTTITNEMLFDALTGADAGGTWSASVDGVYTYTLAATQYCETDSSKVTVTFTTAPNAGT</sequence>
<dbReference type="RefSeq" id="WP_236133590.1">
    <property type="nucleotide sequence ID" value="NZ_JAKGTH010000008.1"/>
</dbReference>